<dbReference type="PANTHER" id="PTHR11266:SF8">
    <property type="entry name" value="MPV17-LIKE PROTEIN 2"/>
    <property type="match status" value="1"/>
</dbReference>
<evidence type="ECO:0000256" key="5">
    <source>
        <dbReference type="ARBA" id="ARBA00023136"/>
    </source>
</evidence>
<comment type="subcellular location">
    <subcellularLocation>
        <location evidence="1">Membrane</location>
        <topology evidence="1">Multi-pass membrane protein</topology>
    </subcellularLocation>
</comment>
<keyword evidence="5" id="KW-0472">Membrane</keyword>
<accession>A0A4W2HTI9</accession>
<dbReference type="GO" id="GO:0061668">
    <property type="term" value="P:mitochondrial ribosome assembly"/>
    <property type="evidence" value="ECO:0007669"/>
    <property type="project" value="Ensembl"/>
</dbReference>
<dbReference type="GeneTree" id="ENSGT00940000160620"/>
<keyword evidence="3" id="KW-0812">Transmembrane</keyword>
<keyword evidence="4" id="KW-1133">Transmembrane helix</keyword>
<evidence type="ECO:0000256" key="3">
    <source>
        <dbReference type="ARBA" id="ARBA00022692"/>
    </source>
</evidence>
<name>A0A4W2HTI9_BOBOX</name>
<evidence type="ECO:0000256" key="2">
    <source>
        <dbReference type="ARBA" id="ARBA00006824"/>
    </source>
</evidence>
<dbReference type="GO" id="GO:0005743">
    <property type="term" value="C:mitochondrial inner membrane"/>
    <property type="evidence" value="ECO:0007669"/>
    <property type="project" value="Ensembl"/>
</dbReference>
<dbReference type="Ensembl" id="ENSBIXT00005016521.1">
    <property type="protein sequence ID" value="ENSBIXP00005033153.1"/>
    <property type="gene ID" value="ENSBIXG00005013844.1"/>
</dbReference>
<dbReference type="PANTHER" id="PTHR11266">
    <property type="entry name" value="PEROXISOMAL MEMBRANE PROTEIN 2, PXMP2 MPV17"/>
    <property type="match status" value="1"/>
</dbReference>
<dbReference type="InterPro" id="IPR007248">
    <property type="entry name" value="Mpv17_PMP22"/>
</dbReference>
<reference evidence="7" key="2">
    <citation type="submission" date="2025-08" db="UniProtKB">
        <authorList>
            <consortium name="Ensembl"/>
        </authorList>
    </citation>
    <scope>IDENTIFICATION</scope>
</reference>
<sequence length="288" mass="31858">MGGAARCAGSCVRRTMPPGGWRWLRGLWAAGQPLFQGRALLVTNTLGCGVLMAAGDGARQTWEIRARPGQKFDPRRSVSMFAVGCSMGPFLHYWYLCLDRLFPASGFPGLPNVLKKVLIDQLVASPMLGVWYFLGLGCLEGQTLDKSCQELRDKFWEFYKADWCVWPAAQLVNFLFVPPQFRVTYINGLTLGWDTYLSYLKYRVSAVGGPSTQGTPGGGGHMCEPQMAVQLPFRVRAACVSLYFLTACLHPVVGGQVADHQRGEDQAHICPARLTPVPRGWRRVQWGA</sequence>
<protein>
    <submittedName>
        <fullName evidence="7">MPV17 mitochondrial inner membrane protein like 2</fullName>
    </submittedName>
</protein>
<organism evidence="7 8">
    <name type="scientific">Bos indicus x Bos taurus</name>
    <name type="common">Hybrid cattle</name>
    <dbReference type="NCBI Taxonomy" id="30522"/>
    <lineage>
        <taxon>Eukaryota</taxon>
        <taxon>Metazoa</taxon>
        <taxon>Chordata</taxon>
        <taxon>Craniata</taxon>
        <taxon>Vertebrata</taxon>
        <taxon>Euteleostomi</taxon>
        <taxon>Mammalia</taxon>
        <taxon>Eutheria</taxon>
        <taxon>Laurasiatheria</taxon>
        <taxon>Artiodactyla</taxon>
        <taxon>Ruminantia</taxon>
        <taxon>Pecora</taxon>
        <taxon>Bovidae</taxon>
        <taxon>Bovinae</taxon>
        <taxon>Bos</taxon>
    </lineage>
</organism>
<evidence type="ECO:0000256" key="1">
    <source>
        <dbReference type="ARBA" id="ARBA00004141"/>
    </source>
</evidence>
<dbReference type="Proteomes" id="UP000429181">
    <property type="component" value="Chromosome 7"/>
</dbReference>
<evidence type="ECO:0000256" key="4">
    <source>
        <dbReference type="ARBA" id="ARBA00022989"/>
    </source>
</evidence>
<dbReference type="GO" id="GO:0140978">
    <property type="term" value="F:mitochondrial large ribosomal subunit binding"/>
    <property type="evidence" value="ECO:0007669"/>
    <property type="project" value="Ensembl"/>
</dbReference>
<dbReference type="Pfam" id="PF04117">
    <property type="entry name" value="Mpv17_PMP22"/>
    <property type="match status" value="1"/>
</dbReference>
<dbReference type="GO" id="GO:0070131">
    <property type="term" value="P:positive regulation of mitochondrial translation"/>
    <property type="evidence" value="ECO:0007669"/>
    <property type="project" value="Ensembl"/>
</dbReference>
<dbReference type="AlphaFoldDB" id="A0A4W2HTI9"/>
<evidence type="ECO:0000313" key="7">
    <source>
        <dbReference type="Ensembl" id="ENSBIXP00005033153.1"/>
    </source>
</evidence>
<proteinExistence type="inferred from homology"/>
<evidence type="ECO:0000313" key="8">
    <source>
        <dbReference type="Proteomes" id="UP000429181"/>
    </source>
</evidence>
<reference evidence="7 8" key="1">
    <citation type="submission" date="2018-11" db="EMBL/GenBank/DDBJ databases">
        <title>Haplotype-resolved cattle genomes.</title>
        <authorList>
            <person name="Low W.Y."/>
            <person name="Tearle R."/>
            <person name="Bickhart D.M."/>
            <person name="Rosen B.D."/>
            <person name="Koren S."/>
            <person name="Rhie A."/>
            <person name="Hiendleder S."/>
            <person name="Phillippy A.M."/>
            <person name="Smith T.P.L."/>
            <person name="Williams J.L."/>
        </authorList>
    </citation>
    <scope>NUCLEOTIDE SEQUENCE [LARGE SCALE GENOMIC DNA]</scope>
</reference>
<gene>
    <name evidence="7" type="primary">MPV17L2</name>
</gene>
<evidence type="ECO:0000256" key="6">
    <source>
        <dbReference type="RuleBase" id="RU363053"/>
    </source>
</evidence>
<comment type="similarity">
    <text evidence="2 6">Belongs to the peroxisomal membrane protein PXMP2/4 family.</text>
</comment>